<dbReference type="EMBL" id="CP036276">
    <property type="protein sequence ID" value="QDU43991.1"/>
    <property type="molecule type" value="Genomic_DNA"/>
</dbReference>
<dbReference type="InterPro" id="IPR007848">
    <property type="entry name" value="Small_mtfrase_dom"/>
</dbReference>
<organism evidence="5 6">
    <name type="scientific">Symmachiella dynata</name>
    <dbReference type="NCBI Taxonomy" id="2527995"/>
    <lineage>
        <taxon>Bacteria</taxon>
        <taxon>Pseudomonadati</taxon>
        <taxon>Planctomycetota</taxon>
        <taxon>Planctomycetia</taxon>
        <taxon>Planctomycetales</taxon>
        <taxon>Planctomycetaceae</taxon>
        <taxon>Symmachiella</taxon>
    </lineage>
</organism>
<dbReference type="Gene3D" id="3.40.50.150">
    <property type="entry name" value="Vaccinia Virus protein VP39"/>
    <property type="match status" value="2"/>
</dbReference>
<evidence type="ECO:0000313" key="6">
    <source>
        <dbReference type="Proteomes" id="UP000319383"/>
    </source>
</evidence>
<reference evidence="5 6" key="1">
    <citation type="submission" date="2019-02" db="EMBL/GenBank/DDBJ databases">
        <title>Deep-cultivation of Planctomycetes and their phenomic and genomic characterization uncovers novel biology.</title>
        <authorList>
            <person name="Wiegand S."/>
            <person name="Jogler M."/>
            <person name="Boedeker C."/>
            <person name="Pinto D."/>
            <person name="Vollmers J."/>
            <person name="Rivas-Marin E."/>
            <person name="Kohn T."/>
            <person name="Peeters S.H."/>
            <person name="Heuer A."/>
            <person name="Rast P."/>
            <person name="Oberbeckmann S."/>
            <person name="Bunk B."/>
            <person name="Jeske O."/>
            <person name="Meyerdierks A."/>
            <person name="Storesund J.E."/>
            <person name="Kallscheuer N."/>
            <person name="Luecker S."/>
            <person name="Lage O.M."/>
            <person name="Pohl T."/>
            <person name="Merkel B.J."/>
            <person name="Hornburger P."/>
            <person name="Mueller R.-W."/>
            <person name="Bruemmer F."/>
            <person name="Labrenz M."/>
            <person name="Spormann A.M."/>
            <person name="Op den Camp H."/>
            <person name="Overmann J."/>
            <person name="Amann R."/>
            <person name="Jetten M.S.M."/>
            <person name="Mascher T."/>
            <person name="Medema M.H."/>
            <person name="Devos D.P."/>
            <person name="Kaster A.-K."/>
            <person name="Ovreas L."/>
            <person name="Rohde M."/>
            <person name="Galperin M.Y."/>
            <person name="Jogler C."/>
        </authorList>
    </citation>
    <scope>NUCLEOTIDE SEQUENCE [LARGE SCALE GENOMIC DNA]</scope>
    <source>
        <strain evidence="5 6">Mal52</strain>
    </source>
</reference>
<dbReference type="InterPro" id="IPR029063">
    <property type="entry name" value="SAM-dependent_MTases_sf"/>
</dbReference>
<dbReference type="AlphaFoldDB" id="A0A517ZNF1"/>
<proteinExistence type="predicted"/>
<dbReference type="SUPFAM" id="SSF53335">
    <property type="entry name" value="S-adenosyl-L-methionine-dependent methyltransferases"/>
    <property type="match status" value="2"/>
</dbReference>
<protein>
    <submittedName>
        <fullName evidence="5">Ribosomal RNA small subunit methyltransferase C</fullName>
        <ecNumber evidence="5">2.1.1.172</ecNumber>
    </submittedName>
</protein>
<evidence type="ECO:0000256" key="1">
    <source>
        <dbReference type="ARBA" id="ARBA00022603"/>
    </source>
</evidence>
<evidence type="ECO:0000256" key="3">
    <source>
        <dbReference type="ARBA" id="ARBA00022691"/>
    </source>
</evidence>
<sequence length="366" mass="39887">MPRRSKKSTTNVKTLPTPVQEQLLIDAVCPLLEDQTAEIRVLCTTLSRGQAAAALAAACPAAQVTCHFLDAYLAELTREFAGASLNFETGCSAEFPEAAIDLAVIPTHSGVEPELTRDRLQSTHQALVEGGRLAVSTNDPKDSWLHELMQSMFHKVTRIATKKRGVVYIARKTAPLKKLKSFEARFTFPDHDRLITIVSRPGVFCHRRLDDGARALLKVVEVRDNDRILDMGCGAGAVGLALAARNAKISVTGVDSNARAVWCAEQGAAANELANFNAVHTADGSCEGEGSYDLFLGNPPYFSNYQIAELFLQTAVRMLKPGGEIMIVSKSIAWYKQRMAELFDDVGTAESGHYIIAGAVNRRRQK</sequence>
<dbReference type="PANTHER" id="PTHR47816:SF4">
    <property type="entry name" value="RIBOSOMAL RNA SMALL SUBUNIT METHYLTRANSFERASE C"/>
    <property type="match status" value="1"/>
</dbReference>
<accession>A0A517ZNF1</accession>
<dbReference type="GO" id="GO:0052914">
    <property type="term" value="F:16S rRNA (guanine(1207)-N(2))-methyltransferase activity"/>
    <property type="evidence" value="ECO:0007669"/>
    <property type="project" value="UniProtKB-EC"/>
</dbReference>
<evidence type="ECO:0000259" key="4">
    <source>
        <dbReference type="Pfam" id="PF05175"/>
    </source>
</evidence>
<keyword evidence="6" id="KW-1185">Reference proteome</keyword>
<keyword evidence="1 5" id="KW-0489">Methyltransferase</keyword>
<dbReference type="EC" id="2.1.1.172" evidence="5"/>
<keyword evidence="2 5" id="KW-0808">Transferase</keyword>
<feature type="domain" description="Methyltransferase small" evidence="4">
    <location>
        <begin position="195"/>
        <end position="351"/>
    </location>
</feature>
<dbReference type="Pfam" id="PF05175">
    <property type="entry name" value="MTS"/>
    <property type="match status" value="1"/>
</dbReference>
<keyword evidence="3" id="KW-0949">S-adenosyl-L-methionine</keyword>
<dbReference type="Proteomes" id="UP000319383">
    <property type="component" value="Chromosome"/>
</dbReference>
<dbReference type="PRINTS" id="PR00507">
    <property type="entry name" value="N12N6MTFRASE"/>
</dbReference>
<evidence type="ECO:0000313" key="5">
    <source>
        <dbReference type="EMBL" id="QDU43991.1"/>
    </source>
</evidence>
<dbReference type="CDD" id="cd02440">
    <property type="entry name" value="AdoMet_MTases"/>
    <property type="match status" value="1"/>
</dbReference>
<dbReference type="RefSeq" id="WP_145376261.1">
    <property type="nucleotide sequence ID" value="NZ_CP036276.1"/>
</dbReference>
<dbReference type="InterPro" id="IPR046977">
    <property type="entry name" value="RsmC/RlmG"/>
</dbReference>
<gene>
    <name evidence="5" type="primary">rsmC</name>
    <name evidence="5" type="ORF">Mal52_24690</name>
</gene>
<evidence type="ECO:0000256" key="2">
    <source>
        <dbReference type="ARBA" id="ARBA00022679"/>
    </source>
</evidence>
<dbReference type="KEGG" id="sdyn:Mal52_24690"/>
<name>A0A517ZNF1_9PLAN</name>
<dbReference type="PANTHER" id="PTHR47816">
    <property type="entry name" value="RIBOSOMAL RNA SMALL SUBUNIT METHYLTRANSFERASE C"/>
    <property type="match status" value="1"/>
</dbReference>